<dbReference type="Gene3D" id="1.20.900.10">
    <property type="entry name" value="Dbl homology (DH) domain"/>
    <property type="match status" value="1"/>
</dbReference>
<dbReference type="InterPro" id="IPR000219">
    <property type="entry name" value="DH_dom"/>
</dbReference>
<feature type="region of interest" description="Disordered" evidence="1">
    <location>
        <begin position="696"/>
        <end position="740"/>
    </location>
</feature>
<dbReference type="GO" id="GO:0035556">
    <property type="term" value="P:intracellular signal transduction"/>
    <property type="evidence" value="ECO:0007669"/>
    <property type="project" value="InterPro"/>
</dbReference>
<feature type="compositionally biased region" description="Pro residues" evidence="1">
    <location>
        <begin position="638"/>
        <end position="653"/>
    </location>
</feature>
<feature type="region of interest" description="Disordered" evidence="1">
    <location>
        <begin position="143"/>
        <end position="172"/>
    </location>
</feature>
<dbReference type="GO" id="GO:0005085">
    <property type="term" value="F:guanyl-nucleotide exchange factor activity"/>
    <property type="evidence" value="ECO:0007669"/>
    <property type="project" value="InterPro"/>
</dbReference>
<dbReference type="EMBL" id="KN831769">
    <property type="protein sequence ID" value="KIM48025.1"/>
    <property type="molecule type" value="Genomic_DNA"/>
</dbReference>
<feature type="region of interest" description="Disordered" evidence="1">
    <location>
        <begin position="76"/>
        <end position="129"/>
    </location>
</feature>
<feature type="compositionally biased region" description="Low complexity" evidence="1">
    <location>
        <begin position="92"/>
        <end position="115"/>
    </location>
</feature>
<sequence>MPLPDPSQYPDPYPFRHKSPPPLSSAASSSTRSSAYTSSGSALPYVDYSVLVASPDDDPPPIGYTSDSVVRILPTDPVQSTSARGPPLLTTSRWSESYSGSVRSRSSSLGNGLSSNQAHEISPPLLSQKPSYDISWQTVDEKDEVAMSEDETDDEPSLDAIDADSDEKHEERTSAAVVADEGRGLIVQGDNAPIAQLQVQPGTTHLLIGSSSTPNAVPAFLSSVLPQIAHSLLCLDISANFLGALPPVLAICETLEELNVASNPLRVLPVFLAGLLNLRVLIADSTGINTLPDALLDLDKIHTISIRRNKLNALPSWLCLLPALQTLCIDGNPFQGPWKALVDPLLAKIPSTPAYPPSTPMMPLSAGSNADTDGTDIDEFSDHEDSSPQGRFVLSPEEEDHTITPDRAPFLSRSTTSPLPLNANPPPPLPENKPLTRTRTTPNRAYFEQTRTKSGSSAMLDPHVLRPGTAGRVDEAAGEREIRKMKSAGDLRRGKSANATPAESEMPTRPAINKYPTSLSSSNLLNMSAGATTSTTPEQYNKRFASLGPSSQFGSTSRATPNALRPQLSQSMWDNSQGSNMVNDNPTRSLYAPSSNPPIQMPVKLEDGDGSSRSRSTREKSSRWGFLKKMSMGKMKPDTPPPLPSNAPNPPRITRPQTSSGTPTRSISRAGADRISKTPQIDLRLSTSGMLDAFPLTNPASINPPPQPLNESALQVPSIQPPPPSPNGLLSPPTTHPRAKRRSFLPVDAPGSMSLSIPENSTFVTGIVVSRDGEETGPVSGQEARTLTPSPVLDHEQYIRREEDRARDAYMRALRSVMAYLKDMNDLGTVQQGNPLSMYSSSGQEEHQTTVRSRRPTIVEPQREPSMASSSTLASVSDSSGHLRSSDSIAGLRSGSSSQTLSVATTDSNGSSEERKYKDDKGKRAMVIREIVLTERTYVKGLQELVDIYIKPASTPVNLLSGVGSSKDTVVPASERKVVFGGIDALFSFHNDSFLPALEGAAAPLMKSQAAMQDTDSDGQLSFDVAKAVGNIFVKHAAFMRMYSSYINNFDSSVQRVKYWTSDRNSPGTASPGSALSPSSSTAQLVGLGISMAITSSPNVLPDTSPAATGIPNLTTSQRKRIKSYLKRCRLNPRHTQLNLEGYLLLPVQRVPRYKLLLEELLRSTPPTYDFMDDPLDRALAEIALLANNMNEGKRESESRRKLVQWQTRIRGKFPSPLVQPHRRLIMDGPLLLTRVVRKAVVSFEAINAQGDASTVQVDCLAPELTPRPLIGILCNDLLVLCRDPSEGQDPTSPVDLWAVLRMQTLPQPASIVHGNALRLVDNKAILYFDAPTPSDALNWYRAINLHIPASKS</sequence>
<dbReference type="SUPFAM" id="SSF52075">
    <property type="entry name" value="Outer arm dynein light chain 1"/>
    <property type="match status" value="1"/>
</dbReference>
<feature type="compositionally biased region" description="Polar residues" evidence="1">
    <location>
        <begin position="655"/>
        <end position="667"/>
    </location>
</feature>
<feature type="region of interest" description="Disordered" evidence="1">
    <location>
        <begin position="51"/>
        <end position="70"/>
    </location>
</feature>
<feature type="compositionally biased region" description="Polar residues" evidence="1">
    <location>
        <begin position="567"/>
        <end position="594"/>
    </location>
</feature>
<dbReference type="CDD" id="cd00160">
    <property type="entry name" value="RhoGEF"/>
    <property type="match status" value="1"/>
</dbReference>
<feature type="compositionally biased region" description="Acidic residues" evidence="1">
    <location>
        <begin position="373"/>
        <end position="382"/>
    </location>
</feature>
<feature type="region of interest" description="Disordered" evidence="1">
    <location>
        <begin position="832"/>
        <end position="921"/>
    </location>
</feature>
<dbReference type="PANTHER" id="PTHR12673:SF270">
    <property type="entry name" value="FYVE-TYPE DOMAIN-CONTAINING PROTEIN"/>
    <property type="match status" value="1"/>
</dbReference>
<feature type="compositionally biased region" description="Pro residues" evidence="1">
    <location>
        <begin position="1"/>
        <end position="13"/>
    </location>
</feature>
<dbReference type="OrthoDB" id="660555at2759"/>
<dbReference type="InterPro" id="IPR035899">
    <property type="entry name" value="DBL_dom_sf"/>
</dbReference>
<evidence type="ECO:0000313" key="3">
    <source>
        <dbReference type="EMBL" id="KIM48025.1"/>
    </source>
</evidence>
<dbReference type="PROSITE" id="PS50010">
    <property type="entry name" value="DH_2"/>
    <property type="match status" value="1"/>
</dbReference>
<evidence type="ECO:0000259" key="2">
    <source>
        <dbReference type="PROSITE" id="PS50010"/>
    </source>
</evidence>
<feature type="compositionally biased region" description="Low complexity" evidence="1">
    <location>
        <begin position="866"/>
        <end position="888"/>
    </location>
</feature>
<feature type="region of interest" description="Disordered" evidence="1">
    <location>
        <begin position="1"/>
        <end position="40"/>
    </location>
</feature>
<dbReference type="InterPro" id="IPR051092">
    <property type="entry name" value="FYVE_RhoGEF_PH"/>
</dbReference>
<dbReference type="InterPro" id="IPR001331">
    <property type="entry name" value="GDS_CDC24_CS"/>
</dbReference>
<feature type="region of interest" description="Disordered" evidence="1">
    <location>
        <begin position="354"/>
        <end position="475"/>
    </location>
</feature>
<feature type="compositionally biased region" description="Basic and acidic residues" evidence="1">
    <location>
        <begin position="604"/>
        <end position="622"/>
    </location>
</feature>
<protein>
    <recommendedName>
        <fullName evidence="2">DH domain-containing protein</fullName>
    </recommendedName>
</protein>
<dbReference type="InterPro" id="IPR011993">
    <property type="entry name" value="PH-like_dom_sf"/>
</dbReference>
<dbReference type="STRING" id="686832.A0A0C3CH10"/>
<name>A0A0C3CH10_HEBCY</name>
<dbReference type="SUPFAM" id="SSF48065">
    <property type="entry name" value="DBL homology domain (DH-domain)"/>
    <property type="match status" value="1"/>
</dbReference>
<dbReference type="Pfam" id="PF00621">
    <property type="entry name" value="RhoGEF"/>
    <property type="match status" value="1"/>
</dbReference>
<reference evidence="3 4" key="1">
    <citation type="submission" date="2014-04" db="EMBL/GenBank/DDBJ databases">
        <authorList>
            <consortium name="DOE Joint Genome Institute"/>
            <person name="Kuo A."/>
            <person name="Gay G."/>
            <person name="Dore J."/>
            <person name="Kohler A."/>
            <person name="Nagy L.G."/>
            <person name="Floudas D."/>
            <person name="Copeland A."/>
            <person name="Barry K.W."/>
            <person name="Cichocki N."/>
            <person name="Veneault-Fourrey C."/>
            <person name="LaButti K."/>
            <person name="Lindquist E.A."/>
            <person name="Lipzen A."/>
            <person name="Lundell T."/>
            <person name="Morin E."/>
            <person name="Murat C."/>
            <person name="Sun H."/>
            <person name="Tunlid A."/>
            <person name="Henrissat B."/>
            <person name="Grigoriev I.V."/>
            <person name="Hibbett D.S."/>
            <person name="Martin F."/>
            <person name="Nordberg H.P."/>
            <person name="Cantor M.N."/>
            <person name="Hua S.X."/>
        </authorList>
    </citation>
    <scope>NUCLEOTIDE SEQUENCE [LARGE SCALE GENOMIC DNA]</scope>
    <source>
        <strain evidence="4">h7</strain>
    </source>
</reference>
<dbReference type="PANTHER" id="PTHR12673">
    <property type="entry name" value="FACIOGENITAL DYSPLASIA PROTEIN"/>
    <property type="match status" value="1"/>
</dbReference>
<gene>
    <name evidence="3" type="ORF">M413DRAFT_439724</name>
</gene>
<evidence type="ECO:0000256" key="1">
    <source>
        <dbReference type="SAM" id="MobiDB-lite"/>
    </source>
</evidence>
<reference evidence="4" key="2">
    <citation type="submission" date="2015-01" db="EMBL/GenBank/DDBJ databases">
        <title>Evolutionary Origins and Diversification of the Mycorrhizal Mutualists.</title>
        <authorList>
            <consortium name="DOE Joint Genome Institute"/>
            <consortium name="Mycorrhizal Genomics Consortium"/>
            <person name="Kohler A."/>
            <person name="Kuo A."/>
            <person name="Nagy L.G."/>
            <person name="Floudas D."/>
            <person name="Copeland A."/>
            <person name="Barry K.W."/>
            <person name="Cichocki N."/>
            <person name="Veneault-Fourrey C."/>
            <person name="LaButti K."/>
            <person name="Lindquist E.A."/>
            <person name="Lipzen A."/>
            <person name="Lundell T."/>
            <person name="Morin E."/>
            <person name="Murat C."/>
            <person name="Riley R."/>
            <person name="Ohm R."/>
            <person name="Sun H."/>
            <person name="Tunlid A."/>
            <person name="Henrissat B."/>
            <person name="Grigoriev I.V."/>
            <person name="Hibbett D.S."/>
            <person name="Martin F."/>
        </authorList>
    </citation>
    <scope>NUCLEOTIDE SEQUENCE [LARGE SCALE GENOMIC DNA]</scope>
    <source>
        <strain evidence="4">h7</strain>
    </source>
</reference>
<feature type="compositionally biased region" description="Polar residues" evidence="1">
    <location>
        <begin position="894"/>
        <end position="911"/>
    </location>
</feature>
<dbReference type="PROSITE" id="PS00741">
    <property type="entry name" value="DH_1"/>
    <property type="match status" value="1"/>
</dbReference>
<dbReference type="Gene3D" id="2.30.29.30">
    <property type="entry name" value="Pleckstrin-homology domain (PH domain)/Phosphotyrosine-binding domain (PTB)"/>
    <property type="match status" value="1"/>
</dbReference>
<feature type="region of interest" description="Disordered" evidence="1">
    <location>
        <begin position="489"/>
        <end position="681"/>
    </location>
</feature>
<feature type="compositionally biased region" description="Polar residues" evidence="1">
    <location>
        <begin position="548"/>
        <end position="560"/>
    </location>
</feature>
<feature type="compositionally biased region" description="Low complexity" evidence="1">
    <location>
        <begin position="24"/>
        <end position="40"/>
    </location>
</feature>
<feature type="compositionally biased region" description="Polar residues" evidence="1">
    <location>
        <begin position="529"/>
        <end position="539"/>
    </location>
</feature>
<proteinExistence type="predicted"/>
<dbReference type="HOGENOM" id="CLU_001714_0_0_1"/>
<feature type="compositionally biased region" description="Basic and acidic residues" evidence="1">
    <location>
        <begin position="912"/>
        <end position="921"/>
    </location>
</feature>
<organism evidence="3 4">
    <name type="scientific">Hebeloma cylindrosporum</name>
    <dbReference type="NCBI Taxonomy" id="76867"/>
    <lineage>
        <taxon>Eukaryota</taxon>
        <taxon>Fungi</taxon>
        <taxon>Dikarya</taxon>
        <taxon>Basidiomycota</taxon>
        <taxon>Agaricomycotina</taxon>
        <taxon>Agaricomycetes</taxon>
        <taxon>Agaricomycetidae</taxon>
        <taxon>Agaricales</taxon>
        <taxon>Agaricineae</taxon>
        <taxon>Hymenogastraceae</taxon>
        <taxon>Hebeloma</taxon>
    </lineage>
</organism>
<dbReference type="GO" id="GO:0005737">
    <property type="term" value="C:cytoplasm"/>
    <property type="evidence" value="ECO:0007669"/>
    <property type="project" value="TreeGrafter"/>
</dbReference>
<dbReference type="Gene3D" id="3.80.10.10">
    <property type="entry name" value="Ribonuclease Inhibitor"/>
    <property type="match status" value="1"/>
</dbReference>
<keyword evidence="4" id="KW-1185">Reference proteome</keyword>
<evidence type="ECO:0000313" key="4">
    <source>
        <dbReference type="Proteomes" id="UP000053424"/>
    </source>
</evidence>
<feature type="compositionally biased region" description="Low complexity" evidence="1">
    <location>
        <begin position="518"/>
        <end position="528"/>
    </location>
</feature>
<accession>A0A0C3CH10</accession>
<feature type="compositionally biased region" description="Acidic residues" evidence="1">
    <location>
        <begin position="143"/>
        <end position="165"/>
    </location>
</feature>
<feature type="compositionally biased region" description="Polar residues" evidence="1">
    <location>
        <begin position="832"/>
        <end position="843"/>
    </location>
</feature>
<dbReference type="Proteomes" id="UP000053424">
    <property type="component" value="Unassembled WGS sequence"/>
</dbReference>
<dbReference type="InterPro" id="IPR032675">
    <property type="entry name" value="LRR_dom_sf"/>
</dbReference>
<dbReference type="SUPFAM" id="SSF50729">
    <property type="entry name" value="PH domain-like"/>
    <property type="match status" value="1"/>
</dbReference>
<feature type="domain" description="DH" evidence="2">
    <location>
        <begin position="923"/>
        <end position="1193"/>
    </location>
</feature>
<dbReference type="SMART" id="SM00325">
    <property type="entry name" value="RhoGEF"/>
    <property type="match status" value="1"/>
</dbReference>